<evidence type="ECO:0000256" key="3">
    <source>
        <dbReference type="ARBA" id="ARBA00023125"/>
    </source>
</evidence>
<dbReference type="PANTHER" id="PTHR30146:SF95">
    <property type="entry name" value="RIBOSE OPERON REPRESSOR"/>
    <property type="match status" value="1"/>
</dbReference>
<evidence type="ECO:0000256" key="2">
    <source>
        <dbReference type="ARBA" id="ARBA00023015"/>
    </source>
</evidence>
<dbReference type="PROSITE" id="PS50949">
    <property type="entry name" value="HTH_GNTR"/>
    <property type="match status" value="1"/>
</dbReference>
<evidence type="ECO:0000259" key="5">
    <source>
        <dbReference type="PROSITE" id="PS50949"/>
    </source>
</evidence>
<comment type="caution">
    <text evidence="6">The sequence shown here is derived from an EMBL/GenBank/DDBJ whole genome shotgun (WGS) entry which is preliminary data.</text>
</comment>
<gene>
    <name evidence="6" type="ORF">ACFPYJ_20620</name>
</gene>
<dbReference type="InterPro" id="IPR000524">
    <property type="entry name" value="Tscrpt_reg_HTH_GntR"/>
</dbReference>
<accession>A0ABW0W1A7</accession>
<keyword evidence="4" id="KW-0804">Transcription</keyword>
<keyword evidence="3" id="KW-0238">DNA-binding</keyword>
<feature type="domain" description="HTH gntR-type" evidence="5">
    <location>
        <begin position="1"/>
        <end position="69"/>
    </location>
</feature>
<keyword evidence="2" id="KW-0805">Transcription regulation</keyword>
<dbReference type="Gene3D" id="1.10.10.10">
    <property type="entry name" value="Winged helix-like DNA-binding domain superfamily/Winged helix DNA-binding domain"/>
    <property type="match status" value="1"/>
</dbReference>
<evidence type="ECO:0000313" key="7">
    <source>
        <dbReference type="Proteomes" id="UP001596047"/>
    </source>
</evidence>
<dbReference type="PANTHER" id="PTHR30146">
    <property type="entry name" value="LACI-RELATED TRANSCRIPTIONAL REPRESSOR"/>
    <property type="match status" value="1"/>
</dbReference>
<dbReference type="InterPro" id="IPR036388">
    <property type="entry name" value="WH-like_DNA-bd_sf"/>
</dbReference>
<proteinExistence type="predicted"/>
<evidence type="ECO:0000313" key="6">
    <source>
        <dbReference type="EMBL" id="MFC5651473.1"/>
    </source>
</evidence>
<protein>
    <submittedName>
        <fullName evidence="6">GntR family transcriptional regulator</fullName>
    </submittedName>
</protein>
<dbReference type="InterPro" id="IPR046335">
    <property type="entry name" value="LacI/GalR-like_sensor"/>
</dbReference>
<dbReference type="Gene3D" id="3.40.50.2300">
    <property type="match status" value="2"/>
</dbReference>
<name>A0ABW0W1A7_9BACL</name>
<dbReference type="SUPFAM" id="SSF46785">
    <property type="entry name" value="Winged helix' DNA-binding domain"/>
    <property type="match status" value="1"/>
</dbReference>
<dbReference type="CDD" id="cd07377">
    <property type="entry name" value="WHTH_GntR"/>
    <property type="match status" value="1"/>
</dbReference>
<dbReference type="PRINTS" id="PR00035">
    <property type="entry name" value="HTHGNTR"/>
</dbReference>
<dbReference type="Pfam" id="PF00392">
    <property type="entry name" value="GntR"/>
    <property type="match status" value="1"/>
</dbReference>
<dbReference type="InterPro" id="IPR028082">
    <property type="entry name" value="Peripla_BP_I"/>
</dbReference>
<dbReference type="SUPFAM" id="SSF53822">
    <property type="entry name" value="Periplasmic binding protein-like I"/>
    <property type="match status" value="1"/>
</dbReference>
<keyword evidence="7" id="KW-1185">Reference proteome</keyword>
<dbReference type="EMBL" id="JBHSOW010000078">
    <property type="protein sequence ID" value="MFC5651473.1"/>
    <property type="molecule type" value="Genomic_DNA"/>
</dbReference>
<dbReference type="CDD" id="cd06267">
    <property type="entry name" value="PBP1_LacI_sugar_binding-like"/>
    <property type="match status" value="1"/>
</dbReference>
<dbReference type="Pfam" id="PF13377">
    <property type="entry name" value="Peripla_BP_3"/>
    <property type="match status" value="1"/>
</dbReference>
<organism evidence="6 7">
    <name type="scientific">Paenibacillus solisilvae</name>
    <dbReference type="NCBI Taxonomy" id="2486751"/>
    <lineage>
        <taxon>Bacteria</taxon>
        <taxon>Bacillati</taxon>
        <taxon>Bacillota</taxon>
        <taxon>Bacilli</taxon>
        <taxon>Bacillales</taxon>
        <taxon>Paenibacillaceae</taxon>
        <taxon>Paenibacillus</taxon>
    </lineage>
</organism>
<sequence length="367" mass="41907">MPLYTQIRSYIEDHIRTGRWREGHRLPSETHLARQFEVSRITVKNAMSKLVEEGIIYRIQGRGTFVAMNEGGEPLRYKKGASSAGMIAFLIPRLDNRFTMNLLRGIERTLSEANIRILYLSTHDDDQREEQLLQEAIDTGVKGIIIYPVDGETYNETILRLTMDRFPIVVIDRYLKGIDTNCVCSDHRGGAYQATEHLLISGHRHIVFITSLFKGTTSLEERLEGYKQALAEYQVPFRRQYVVESTDSMSFRHLLLEHPEVTAAFAANEGIGQKVIEAAESIGRQIPNNLSVVFFDDYERSEAARIPPTCVLQQEEEIGRQAAQLLLTLIENPQQPRRSLRVPTQLMVRHSTGRALLERRSTKLPSN</sequence>
<dbReference type="Proteomes" id="UP001596047">
    <property type="component" value="Unassembled WGS sequence"/>
</dbReference>
<dbReference type="SMART" id="SM00345">
    <property type="entry name" value="HTH_GNTR"/>
    <property type="match status" value="1"/>
</dbReference>
<reference evidence="7" key="1">
    <citation type="journal article" date="2019" name="Int. J. Syst. Evol. Microbiol.">
        <title>The Global Catalogue of Microorganisms (GCM) 10K type strain sequencing project: providing services to taxonomists for standard genome sequencing and annotation.</title>
        <authorList>
            <consortium name="The Broad Institute Genomics Platform"/>
            <consortium name="The Broad Institute Genome Sequencing Center for Infectious Disease"/>
            <person name="Wu L."/>
            <person name="Ma J."/>
        </authorList>
    </citation>
    <scope>NUCLEOTIDE SEQUENCE [LARGE SCALE GENOMIC DNA]</scope>
    <source>
        <strain evidence="7">CGMCC 1.3240</strain>
    </source>
</reference>
<keyword evidence="1" id="KW-0678">Repressor</keyword>
<evidence type="ECO:0000256" key="4">
    <source>
        <dbReference type="ARBA" id="ARBA00023163"/>
    </source>
</evidence>
<dbReference type="InterPro" id="IPR036390">
    <property type="entry name" value="WH_DNA-bd_sf"/>
</dbReference>
<dbReference type="RefSeq" id="WP_379190101.1">
    <property type="nucleotide sequence ID" value="NZ_JBHSOW010000078.1"/>
</dbReference>
<evidence type="ECO:0000256" key="1">
    <source>
        <dbReference type="ARBA" id="ARBA00022491"/>
    </source>
</evidence>